<dbReference type="OrthoDB" id="2442088at2759"/>
<evidence type="ECO:0000313" key="2">
    <source>
        <dbReference type="EMBL" id="GBB92799.1"/>
    </source>
</evidence>
<evidence type="ECO:0000256" key="1">
    <source>
        <dbReference type="SAM" id="MobiDB-lite"/>
    </source>
</evidence>
<evidence type="ECO:0000313" key="4">
    <source>
        <dbReference type="Proteomes" id="UP000247702"/>
    </source>
</evidence>
<sequence>MDNNAINELLITFSNLSDKNKSNIEWMLRSFNPEPLEFYRYLNRKTKRIATNAYFDALSFVLKLSERMPKERIALFQEIQKKWKNGVFNKDWNVYVAEKSASISVMACYNIQRSYNREVSSHSLKRKRDYPITPNKPVIQPGMKEMYPQVSFTKKVKVVVFEDESKEVEPGKDGQKAEVTFEDESKEVEPGKSDQKAEVTFEDESKEVEPGKDGQKAEVTFEDGSDKDEQKAELESLGKDDQNFEEESEGSEKDDNPFMAMDWHMWLERILEFSIEEARIKILTYKYIPANGFEEIMIKYIGKVLMDFINKIIDIPGHVMAIDEVERDWIVDKISPLFTYMQATFINKIKFHWIESDIEPTHERLVLEGNTTNKYRMKADVIGVRLSDSRQVVFLEMSGAPTDFLKPHSIGDTYKTLQERIDSLNSMLLNYLNYDVRFAGRIRSLTIQGIRDRLTLRTLFLRGKDDYKDEEELSAIFPISWDFRFQFIEIFELMEFVIISVLEYPDVIKELIKHPATSPEFLIRNCISCS</sequence>
<proteinExistence type="predicted"/>
<feature type="region of interest" description="Disordered" evidence="1">
    <location>
        <begin position="165"/>
        <end position="256"/>
    </location>
</feature>
<protein>
    <submittedName>
        <fullName evidence="2">Uncharacterized protein</fullName>
    </submittedName>
</protein>
<feature type="compositionally biased region" description="Basic and acidic residues" evidence="1">
    <location>
        <begin position="207"/>
        <end position="216"/>
    </location>
</feature>
<dbReference type="AlphaFoldDB" id="A0A2Z6R455"/>
<dbReference type="EMBL" id="BLAL01000050">
    <property type="protein sequence ID" value="GES80598.1"/>
    <property type="molecule type" value="Genomic_DNA"/>
</dbReference>
<keyword evidence="4" id="KW-1185">Reference proteome</keyword>
<feature type="compositionally biased region" description="Basic and acidic residues" evidence="1">
    <location>
        <begin position="187"/>
        <end position="199"/>
    </location>
</feature>
<reference evidence="2 4" key="1">
    <citation type="submission" date="2017-11" db="EMBL/GenBank/DDBJ databases">
        <title>The genome of Rhizophagus clarus HR1 reveals common genetic basis of auxotrophy among arbuscular mycorrhizal fungi.</title>
        <authorList>
            <person name="Kobayashi Y."/>
        </authorList>
    </citation>
    <scope>NUCLEOTIDE SEQUENCE [LARGE SCALE GENOMIC DNA]</scope>
    <source>
        <strain evidence="2 4">HR1</strain>
    </source>
</reference>
<gene>
    <name evidence="3" type="ORF">RCL2_000787000</name>
    <name evidence="2" type="ORF">RclHR1_02060002</name>
</gene>
<reference evidence="3" key="2">
    <citation type="submission" date="2019-10" db="EMBL/GenBank/DDBJ databases">
        <title>Conservation and host-specific expression of non-tandemly repeated heterogenous ribosome RNA gene in arbuscular mycorrhizal fungi.</title>
        <authorList>
            <person name="Maeda T."/>
            <person name="Kobayashi Y."/>
            <person name="Nakagawa T."/>
            <person name="Ezawa T."/>
            <person name="Yamaguchi K."/>
            <person name="Bino T."/>
            <person name="Nishimoto Y."/>
            <person name="Shigenobu S."/>
            <person name="Kawaguchi M."/>
        </authorList>
    </citation>
    <scope>NUCLEOTIDE SEQUENCE</scope>
    <source>
        <strain evidence="3">HR1</strain>
    </source>
</reference>
<organism evidence="2 4">
    <name type="scientific">Rhizophagus clarus</name>
    <dbReference type="NCBI Taxonomy" id="94130"/>
    <lineage>
        <taxon>Eukaryota</taxon>
        <taxon>Fungi</taxon>
        <taxon>Fungi incertae sedis</taxon>
        <taxon>Mucoromycota</taxon>
        <taxon>Glomeromycotina</taxon>
        <taxon>Glomeromycetes</taxon>
        <taxon>Glomerales</taxon>
        <taxon>Glomeraceae</taxon>
        <taxon>Rhizophagus</taxon>
    </lineage>
</organism>
<dbReference type="EMBL" id="BEXD01001180">
    <property type="protein sequence ID" value="GBB92799.1"/>
    <property type="molecule type" value="Genomic_DNA"/>
</dbReference>
<dbReference type="Proteomes" id="UP000247702">
    <property type="component" value="Unassembled WGS sequence"/>
</dbReference>
<comment type="caution">
    <text evidence="2">The sequence shown here is derived from an EMBL/GenBank/DDBJ whole genome shotgun (WGS) entry which is preliminary data.</text>
</comment>
<accession>A0A2Z6R455</accession>
<name>A0A2Z6R455_9GLOM</name>
<feature type="compositionally biased region" description="Basic and acidic residues" evidence="1">
    <location>
        <begin position="167"/>
        <end position="176"/>
    </location>
</feature>
<feature type="compositionally biased region" description="Basic and acidic residues" evidence="1">
    <location>
        <begin position="227"/>
        <end position="242"/>
    </location>
</feature>
<evidence type="ECO:0000313" key="3">
    <source>
        <dbReference type="EMBL" id="GES80598.1"/>
    </source>
</evidence>
<dbReference type="Proteomes" id="UP000615446">
    <property type="component" value="Unassembled WGS sequence"/>
</dbReference>